<feature type="domain" description="Late embryogenesis abundant protein LEA-2 subgroup" evidence="2">
    <location>
        <begin position="101"/>
        <end position="195"/>
    </location>
</feature>
<keyword evidence="1" id="KW-0472">Membrane</keyword>
<dbReference type="InterPro" id="IPR055301">
    <property type="entry name" value="Lea14-like_2"/>
</dbReference>
<name>A0A2G9G1X1_9LAMI</name>
<dbReference type="AlphaFoldDB" id="A0A2G9G1X1"/>
<evidence type="ECO:0000313" key="4">
    <source>
        <dbReference type="Proteomes" id="UP000231279"/>
    </source>
</evidence>
<dbReference type="SUPFAM" id="SSF117070">
    <property type="entry name" value="LEA14-like"/>
    <property type="match status" value="1"/>
</dbReference>
<dbReference type="Pfam" id="PF03168">
    <property type="entry name" value="LEA_2"/>
    <property type="match status" value="1"/>
</dbReference>
<dbReference type="STRING" id="429701.A0A2G9G1X1"/>
<accession>A0A2G9G1X1</accession>
<dbReference type="Gene3D" id="2.60.40.1820">
    <property type="match status" value="1"/>
</dbReference>
<keyword evidence="1" id="KW-1133">Transmembrane helix</keyword>
<dbReference type="EMBL" id="NKXS01007685">
    <property type="protein sequence ID" value="PIM99287.1"/>
    <property type="molecule type" value="Genomic_DNA"/>
</dbReference>
<protein>
    <recommendedName>
        <fullName evidence="2">Late embryogenesis abundant protein LEA-2 subgroup domain-containing protein</fullName>
    </recommendedName>
</protein>
<evidence type="ECO:0000313" key="3">
    <source>
        <dbReference type="EMBL" id="PIM99287.1"/>
    </source>
</evidence>
<gene>
    <name evidence="3" type="ORF">CDL12_28221</name>
</gene>
<proteinExistence type="predicted"/>
<dbReference type="InterPro" id="IPR004864">
    <property type="entry name" value="LEA_2"/>
</dbReference>
<keyword evidence="4" id="KW-1185">Reference proteome</keyword>
<dbReference type="Proteomes" id="UP000231279">
    <property type="component" value="Unassembled WGS sequence"/>
</dbReference>
<sequence>MPDKEEQEKPLAAGAYHHINIEQTNAFSGEGKAHHRRNCIKCGGCAAAIILITVTVILVLMLTIFHVKDPVLKINSLNFKGLNSSANFGPGGYNLTVEADVSVKNPNVASFKFVNATTKLYYNGSIIGETTSPSGHVRARRTLQTEVLIVVDKMMEVGGLKGRSILRINLCMRIYGNVKITNGIKKSFVLSTDCTMNVNVSSHGIQDWNC</sequence>
<organism evidence="3 4">
    <name type="scientific">Handroanthus impetiginosus</name>
    <dbReference type="NCBI Taxonomy" id="429701"/>
    <lineage>
        <taxon>Eukaryota</taxon>
        <taxon>Viridiplantae</taxon>
        <taxon>Streptophyta</taxon>
        <taxon>Embryophyta</taxon>
        <taxon>Tracheophyta</taxon>
        <taxon>Spermatophyta</taxon>
        <taxon>Magnoliopsida</taxon>
        <taxon>eudicotyledons</taxon>
        <taxon>Gunneridae</taxon>
        <taxon>Pentapetalae</taxon>
        <taxon>asterids</taxon>
        <taxon>lamiids</taxon>
        <taxon>Lamiales</taxon>
        <taxon>Bignoniaceae</taxon>
        <taxon>Crescentiina</taxon>
        <taxon>Tabebuia alliance</taxon>
        <taxon>Handroanthus</taxon>
    </lineage>
</organism>
<comment type="caution">
    <text evidence="3">The sequence shown here is derived from an EMBL/GenBank/DDBJ whole genome shotgun (WGS) entry which is preliminary data.</text>
</comment>
<reference evidence="4" key="1">
    <citation type="journal article" date="2018" name="Gigascience">
        <title>Genome assembly of the Pink Ipe (Handroanthus impetiginosus, Bignoniaceae), a highly valued, ecologically keystone Neotropical timber forest tree.</title>
        <authorList>
            <person name="Silva-Junior O.B."/>
            <person name="Grattapaglia D."/>
            <person name="Novaes E."/>
            <person name="Collevatti R.G."/>
        </authorList>
    </citation>
    <scope>NUCLEOTIDE SEQUENCE [LARGE SCALE GENOMIC DNA]</scope>
    <source>
        <strain evidence="4">cv. UFG-1</strain>
    </source>
</reference>
<keyword evidence="1" id="KW-0812">Transmembrane</keyword>
<dbReference type="PANTHER" id="PTHR31852">
    <property type="entry name" value="LATE EMBRYOGENESIS ABUNDANT (LEA) HYDROXYPROLINE-RICH GLYCOPROTEIN FAMILY"/>
    <property type="match status" value="1"/>
</dbReference>
<dbReference type="OrthoDB" id="764273at2759"/>
<evidence type="ECO:0000256" key="1">
    <source>
        <dbReference type="SAM" id="Phobius"/>
    </source>
</evidence>
<evidence type="ECO:0000259" key="2">
    <source>
        <dbReference type="Pfam" id="PF03168"/>
    </source>
</evidence>
<feature type="transmembrane region" description="Helical" evidence="1">
    <location>
        <begin position="42"/>
        <end position="65"/>
    </location>
</feature>